<dbReference type="AlphaFoldDB" id="A0A0D2LIE4"/>
<gene>
    <name evidence="2" type="ORF">MNEG_1762</name>
</gene>
<dbReference type="Gene3D" id="3.10.100.10">
    <property type="entry name" value="Mannose-Binding Protein A, subunit A"/>
    <property type="match status" value="1"/>
</dbReference>
<evidence type="ECO:0008006" key="4">
    <source>
        <dbReference type="Google" id="ProtNLM"/>
    </source>
</evidence>
<keyword evidence="3" id="KW-1185">Reference proteome</keyword>
<evidence type="ECO:0000313" key="2">
    <source>
        <dbReference type="EMBL" id="KIZ06194.1"/>
    </source>
</evidence>
<sequence>MVGPGVHITNPVMGNRTGLQLPLAVLLLLAAMLRSSATLQQLCGELLLSTNATTDSQDPTTLRVGCGLTTTAQLNVGLAALESKIDAAISGAPGGPQANATATGAAVTQLRDGLLALQGQLATTAAGTASLNATAAQQAALVSSEAALLEGAVQQQSANITAELAALTNSLQLLGTNTTAALAALRASLPAINVSEFVRVGATIDAASLGGVPADAFLRMPVQIVMYSVNGDATVGGNFGGRAGADSRCQLATARRPPGYLRVRAFLSIGADDAINNMPTNYGVPTNVPIVGPGASPATIASDWADLLKGPLDNFTLIAAGVMPAGTGLYWSGSDMFGGVALTCNGWTDKTNSFVGSAGQAYSTSTNWLGRNSASCSFPFSFACLAF</sequence>
<feature type="signal peptide" evidence="1">
    <location>
        <begin position="1"/>
        <end position="37"/>
    </location>
</feature>
<dbReference type="EMBL" id="KK100402">
    <property type="protein sequence ID" value="KIZ06194.1"/>
    <property type="molecule type" value="Genomic_DNA"/>
</dbReference>
<feature type="chain" id="PRO_5002247053" description="DUF1554 domain-containing protein" evidence="1">
    <location>
        <begin position="38"/>
        <end position="387"/>
    </location>
</feature>
<organism evidence="2 3">
    <name type="scientific">Monoraphidium neglectum</name>
    <dbReference type="NCBI Taxonomy" id="145388"/>
    <lineage>
        <taxon>Eukaryota</taxon>
        <taxon>Viridiplantae</taxon>
        <taxon>Chlorophyta</taxon>
        <taxon>core chlorophytes</taxon>
        <taxon>Chlorophyceae</taxon>
        <taxon>CS clade</taxon>
        <taxon>Sphaeropleales</taxon>
        <taxon>Selenastraceae</taxon>
        <taxon>Monoraphidium</taxon>
    </lineage>
</organism>
<keyword evidence="1" id="KW-0732">Signal</keyword>
<protein>
    <recommendedName>
        <fullName evidence="4">DUF1554 domain-containing protein</fullName>
    </recommendedName>
</protein>
<proteinExistence type="predicted"/>
<dbReference type="GeneID" id="25734640"/>
<name>A0A0D2LIE4_9CHLO</name>
<dbReference type="KEGG" id="mng:MNEG_1762"/>
<dbReference type="Proteomes" id="UP000054498">
    <property type="component" value="Unassembled WGS sequence"/>
</dbReference>
<accession>A0A0D2LIE4</accession>
<evidence type="ECO:0000313" key="3">
    <source>
        <dbReference type="Proteomes" id="UP000054498"/>
    </source>
</evidence>
<evidence type="ECO:0000256" key="1">
    <source>
        <dbReference type="SAM" id="SignalP"/>
    </source>
</evidence>
<dbReference type="InterPro" id="IPR016186">
    <property type="entry name" value="C-type_lectin-like/link_sf"/>
</dbReference>
<dbReference type="RefSeq" id="XP_013905213.1">
    <property type="nucleotide sequence ID" value="XM_014049759.1"/>
</dbReference>
<dbReference type="SUPFAM" id="SSF56436">
    <property type="entry name" value="C-type lectin-like"/>
    <property type="match status" value="1"/>
</dbReference>
<reference evidence="2 3" key="1">
    <citation type="journal article" date="2013" name="BMC Genomics">
        <title>Reconstruction of the lipid metabolism for the microalga Monoraphidium neglectum from its genome sequence reveals characteristics suitable for biofuel production.</title>
        <authorList>
            <person name="Bogen C."/>
            <person name="Al-Dilaimi A."/>
            <person name="Albersmeier A."/>
            <person name="Wichmann J."/>
            <person name="Grundmann M."/>
            <person name="Rupp O."/>
            <person name="Lauersen K.J."/>
            <person name="Blifernez-Klassen O."/>
            <person name="Kalinowski J."/>
            <person name="Goesmann A."/>
            <person name="Mussgnug J.H."/>
            <person name="Kruse O."/>
        </authorList>
    </citation>
    <scope>NUCLEOTIDE SEQUENCE [LARGE SCALE GENOMIC DNA]</scope>
    <source>
        <strain evidence="2 3">SAG 48.87</strain>
    </source>
</reference>
<dbReference type="InterPro" id="IPR016187">
    <property type="entry name" value="CTDL_fold"/>
</dbReference>